<keyword evidence="1" id="KW-0812">Transmembrane</keyword>
<dbReference type="NCBIfam" id="TIGR01590">
    <property type="entry name" value="yir-bir-cir_Pla"/>
    <property type="match status" value="1"/>
</dbReference>
<dbReference type="VEuPathDB" id="PlasmoDB:PVLDE_0502680"/>
<dbReference type="VEuPathDB" id="PlasmoDB:PVBDA_0200170"/>
<dbReference type="VEuPathDB" id="PlasmoDB:PVVCY_0201690"/>
<protein>
    <submittedName>
        <fullName evidence="2">PIR protein CIR protein</fullName>
    </submittedName>
</protein>
<dbReference type="Pfam" id="PF06022">
    <property type="entry name" value="Cir_Bir_Yir"/>
    <property type="match status" value="1"/>
</dbReference>
<organism evidence="2 3">
    <name type="scientific">Plasmodium vinckei</name>
    <dbReference type="NCBI Taxonomy" id="5860"/>
    <lineage>
        <taxon>Eukaryota</taxon>
        <taxon>Sar</taxon>
        <taxon>Alveolata</taxon>
        <taxon>Apicomplexa</taxon>
        <taxon>Aconoidasida</taxon>
        <taxon>Haemosporida</taxon>
        <taxon>Plasmodiidae</taxon>
        <taxon>Plasmodium</taxon>
        <taxon>Plasmodium (Vinckeia)</taxon>
    </lineage>
</organism>
<dbReference type="EMBL" id="LR865430">
    <property type="protein sequence ID" value="CAD2105400.1"/>
    <property type="molecule type" value="Genomic_DNA"/>
</dbReference>
<evidence type="ECO:0000313" key="2">
    <source>
        <dbReference type="EMBL" id="CAD2105400.1"/>
    </source>
</evidence>
<accession>A0A6V7T3B3</accession>
<evidence type="ECO:0000313" key="3">
    <source>
        <dbReference type="Proteomes" id="UP000515697"/>
    </source>
</evidence>
<dbReference type="VEuPathDB" id="PlasmoDB:PVSEL_0904980"/>
<dbReference type="InterPro" id="IPR006477">
    <property type="entry name" value="Yir_bir_cir"/>
</dbReference>
<gene>
    <name evidence="2" type="ORF">PVSEL_0904980</name>
</gene>
<evidence type="ECO:0000256" key="1">
    <source>
        <dbReference type="SAM" id="Phobius"/>
    </source>
</evidence>
<feature type="transmembrane region" description="Helical" evidence="1">
    <location>
        <begin position="273"/>
        <end position="295"/>
    </location>
</feature>
<name>A0A6V7T3B3_PLAVN</name>
<dbReference type="VEuPathDB" id="PlasmoDB:PVPCR_1200020"/>
<dbReference type="AlphaFoldDB" id="A0A6V7T3B3"/>
<reference evidence="2 3" key="1">
    <citation type="submission" date="2020-08" db="EMBL/GenBank/DDBJ databases">
        <authorList>
            <person name="Ramaprasad A."/>
        </authorList>
    </citation>
    <scope>NUCLEOTIDE SEQUENCE [LARGE SCALE GENOMIC DNA]</scope>
</reference>
<keyword evidence="1" id="KW-0472">Membrane</keyword>
<proteinExistence type="predicted"/>
<keyword evidence="1" id="KW-1133">Transmembrane helix</keyword>
<sequence>MANFKNAYYEIYMINDYFGENNKGQLTVNTKYKPIHNYCYNGKKSGFGNCRNYLEMVSCSVIYLLRSLKNMYNLEDDKLAEYAILWLSYKLNKKQKNGGMNLNDFYTNYIVKNNHYNEKIKGNDSLTYKEIINTKKDLMDMDIKEISKFNNPFHILFYLNYVFHDEYFPCQQYLGYAKTFVSKFEEFNKNSKNIEGSLYNKLLSTLSDDYKNLKNIYGKKSCNLASLPELTPQKIPVEKSVDISGQDSLDSPVVNSGQTFVQTPEVTSSDSSILTTLIPALSTFSVIPVFMGIAYKTIYKKKIKKSKEEIET</sequence>
<dbReference type="Proteomes" id="UP000515697">
    <property type="component" value="Chromosome PVSEL_09"/>
</dbReference>